<dbReference type="PROSITE" id="PS50932">
    <property type="entry name" value="HTH_LACI_2"/>
    <property type="match status" value="1"/>
</dbReference>
<evidence type="ECO:0000259" key="4">
    <source>
        <dbReference type="PROSITE" id="PS50932"/>
    </source>
</evidence>
<dbReference type="SUPFAM" id="SSF47413">
    <property type="entry name" value="lambda repressor-like DNA-binding domains"/>
    <property type="match status" value="1"/>
</dbReference>
<dbReference type="EMBL" id="JAGTTN010000001">
    <property type="protein sequence ID" value="MCC2031511.1"/>
    <property type="molecule type" value="Genomic_DNA"/>
</dbReference>
<dbReference type="AlphaFoldDB" id="A0A9X1S1B6"/>
<name>A0A9X1S1B6_9MICO</name>
<evidence type="ECO:0000256" key="1">
    <source>
        <dbReference type="ARBA" id="ARBA00023015"/>
    </source>
</evidence>
<dbReference type="Gene3D" id="3.40.50.2300">
    <property type="match status" value="2"/>
</dbReference>
<evidence type="ECO:0000313" key="5">
    <source>
        <dbReference type="EMBL" id="MCC2031511.1"/>
    </source>
</evidence>
<protein>
    <submittedName>
        <fullName evidence="5">LacI family DNA-binding transcriptional regulator</fullName>
    </submittedName>
</protein>
<dbReference type="RefSeq" id="WP_229383390.1">
    <property type="nucleotide sequence ID" value="NZ_JAGTTN010000001.1"/>
</dbReference>
<gene>
    <name evidence="5" type="ORF">KEC57_04860</name>
</gene>
<keyword evidence="2 5" id="KW-0238">DNA-binding</keyword>
<dbReference type="Proteomes" id="UP001139354">
    <property type="component" value="Unassembled WGS sequence"/>
</dbReference>
<dbReference type="Pfam" id="PF13377">
    <property type="entry name" value="Peripla_BP_3"/>
    <property type="match status" value="1"/>
</dbReference>
<evidence type="ECO:0000256" key="3">
    <source>
        <dbReference type="ARBA" id="ARBA00023163"/>
    </source>
</evidence>
<dbReference type="PANTHER" id="PTHR30146">
    <property type="entry name" value="LACI-RELATED TRANSCRIPTIONAL REPRESSOR"/>
    <property type="match status" value="1"/>
</dbReference>
<accession>A0A9X1S1B6</accession>
<dbReference type="Gene3D" id="1.10.260.40">
    <property type="entry name" value="lambda repressor-like DNA-binding domains"/>
    <property type="match status" value="1"/>
</dbReference>
<dbReference type="Pfam" id="PF00356">
    <property type="entry name" value="LacI"/>
    <property type="match status" value="1"/>
</dbReference>
<organism evidence="5 6">
    <name type="scientific">Microbacterium allomyrinae</name>
    <dbReference type="NCBI Taxonomy" id="2830666"/>
    <lineage>
        <taxon>Bacteria</taxon>
        <taxon>Bacillati</taxon>
        <taxon>Actinomycetota</taxon>
        <taxon>Actinomycetes</taxon>
        <taxon>Micrococcales</taxon>
        <taxon>Microbacteriaceae</taxon>
        <taxon>Microbacterium</taxon>
    </lineage>
</organism>
<keyword evidence="3" id="KW-0804">Transcription</keyword>
<dbReference type="GO" id="GO:0000976">
    <property type="term" value="F:transcription cis-regulatory region binding"/>
    <property type="evidence" value="ECO:0007669"/>
    <property type="project" value="TreeGrafter"/>
</dbReference>
<dbReference type="GO" id="GO:0003700">
    <property type="term" value="F:DNA-binding transcription factor activity"/>
    <property type="evidence" value="ECO:0007669"/>
    <property type="project" value="TreeGrafter"/>
</dbReference>
<keyword evidence="6" id="KW-1185">Reference proteome</keyword>
<dbReference type="InterPro" id="IPR046335">
    <property type="entry name" value="LacI/GalR-like_sensor"/>
</dbReference>
<evidence type="ECO:0000256" key="2">
    <source>
        <dbReference type="ARBA" id="ARBA00023125"/>
    </source>
</evidence>
<dbReference type="SMART" id="SM00354">
    <property type="entry name" value="HTH_LACI"/>
    <property type="match status" value="1"/>
</dbReference>
<dbReference type="CDD" id="cd01392">
    <property type="entry name" value="HTH_LacI"/>
    <property type="match status" value="1"/>
</dbReference>
<proteinExistence type="predicted"/>
<dbReference type="InterPro" id="IPR000843">
    <property type="entry name" value="HTH_LacI"/>
</dbReference>
<dbReference type="InterPro" id="IPR028082">
    <property type="entry name" value="Peripla_BP_I"/>
</dbReference>
<comment type="caution">
    <text evidence="5">The sequence shown here is derived from an EMBL/GenBank/DDBJ whole genome shotgun (WGS) entry which is preliminary data.</text>
</comment>
<keyword evidence="1" id="KW-0805">Transcription regulation</keyword>
<evidence type="ECO:0000313" key="6">
    <source>
        <dbReference type="Proteomes" id="UP001139354"/>
    </source>
</evidence>
<dbReference type="PANTHER" id="PTHR30146:SF109">
    <property type="entry name" value="HTH-TYPE TRANSCRIPTIONAL REGULATOR GALS"/>
    <property type="match status" value="1"/>
</dbReference>
<dbReference type="InterPro" id="IPR010982">
    <property type="entry name" value="Lambda_DNA-bd_dom_sf"/>
</dbReference>
<feature type="domain" description="HTH lacI-type" evidence="4">
    <location>
        <begin position="3"/>
        <end position="57"/>
    </location>
</feature>
<sequence length="337" mass="36539">MAVGIRDVAELAKVSAGTVSKYLNTPTRVAPATSKRIKDAIAALGYVRNDAARQLRAGRSRTVGLLAFDIANPFFIDLAHGVEQRATTHGLSVLLGNSDEDEEREGRYLDLFEEQRVHGVLVSPIGSIDHRIERFHRQGIPVVLLDKMGDPALSPSVSIDDVAGGYMAAAHLVSRGRTRIAFVGGPEGLRQVDDRLTGARRAVADHPGVTLEVIPVHNRDVEEGSRVGESLLLRPPHQRPDGIFAMNDRLAFGLLQTIVTEGRVRVPDEMAIIGYDDIEFAAAAVVPLSSIRQPREEFASAAVDLLVSEDMSLDVPRHPQIVLQPALVVRASTSQAR</sequence>
<reference evidence="5" key="1">
    <citation type="submission" date="2021-04" db="EMBL/GenBank/DDBJ databases">
        <title>Microbacterium tenobrionis sp. nov. and Microbacterium allomyrinae sp. nov., isolated from larvae of Tenobrio molitor and Allomyrina dichotoma, respectively.</title>
        <authorList>
            <person name="Lee S.D."/>
        </authorList>
    </citation>
    <scope>NUCLEOTIDE SEQUENCE</scope>
    <source>
        <strain evidence="5">BWT-G7</strain>
    </source>
</reference>
<dbReference type="PROSITE" id="PS00356">
    <property type="entry name" value="HTH_LACI_1"/>
    <property type="match status" value="1"/>
</dbReference>
<dbReference type="SUPFAM" id="SSF53822">
    <property type="entry name" value="Periplasmic binding protein-like I"/>
    <property type="match status" value="1"/>
</dbReference>